<evidence type="ECO:0000256" key="3">
    <source>
        <dbReference type="SAM" id="Phobius"/>
    </source>
</evidence>
<keyword evidence="3" id="KW-0472">Membrane</keyword>
<dbReference type="SMART" id="SM00304">
    <property type="entry name" value="HAMP"/>
    <property type="match status" value="1"/>
</dbReference>
<feature type="domain" description="HAMP" evidence="4">
    <location>
        <begin position="647"/>
        <end position="699"/>
    </location>
</feature>
<evidence type="ECO:0000256" key="1">
    <source>
        <dbReference type="ARBA" id="ARBA00022801"/>
    </source>
</evidence>
<dbReference type="GO" id="GO:0016020">
    <property type="term" value="C:membrane"/>
    <property type="evidence" value="ECO:0007669"/>
    <property type="project" value="InterPro"/>
</dbReference>
<protein>
    <submittedName>
        <fullName evidence="5">Serine phosphatase RsbU, regulator of sigma subunit</fullName>
    </submittedName>
</protein>
<dbReference type="PANTHER" id="PTHR43156:SF2">
    <property type="entry name" value="STAGE II SPORULATION PROTEIN E"/>
    <property type="match status" value="1"/>
</dbReference>
<gene>
    <name evidence="5" type="ORF">OZSIB_2789</name>
</gene>
<feature type="transmembrane region" description="Helical" evidence="3">
    <location>
        <begin position="625"/>
        <end position="646"/>
    </location>
</feature>
<feature type="transmembrane region" description="Helical" evidence="3">
    <location>
        <begin position="326"/>
        <end position="350"/>
    </location>
</feature>
<dbReference type="InterPro" id="IPR001932">
    <property type="entry name" value="PPM-type_phosphatase-like_dom"/>
</dbReference>
<dbReference type="InterPro" id="IPR003660">
    <property type="entry name" value="HAMP_dom"/>
</dbReference>
<comment type="caution">
    <text evidence="5">The sequence shown here is derived from an EMBL/GenBank/DDBJ whole genome shotgun (WGS) entry which is preliminary data.</text>
</comment>
<dbReference type="PANTHER" id="PTHR43156">
    <property type="entry name" value="STAGE II SPORULATION PROTEIN E-RELATED"/>
    <property type="match status" value="1"/>
</dbReference>
<accession>A0A367ZU87</accession>
<dbReference type="EMBL" id="QOQW01000004">
    <property type="protein sequence ID" value="RCK80901.1"/>
    <property type="molecule type" value="Genomic_DNA"/>
</dbReference>
<dbReference type="SMART" id="SM00331">
    <property type="entry name" value="PP2C_SIG"/>
    <property type="match status" value="1"/>
</dbReference>
<sequence length="966" mass="105492">MLAIPALLAVGGLSILRQGRPDPRRQAAELAMEAALNQVEAGKEPLTHFSTVFRRVEARVFRRVGSPATAWPQEKARLDRRYPGLIDGLLLDADGLPVAAADGSALPRRLTQKFAQAIRDLHERRQPLPPVVTSFIRSTFGPAVATDLLVPGQLVYAAPPPAARYLYISRPRPAGLLVLRLSPPGHLHDLALRDVVAAVNRNLAAASPPEPSHAGPLRLAIAWAGHSGRALLHRLQMPAERFGEVWPAMIRSPTGMVWIGSRLLARRLLHPSAWVVGRLDLPPASDLPLAWPLAAYLGLLAILGWLRHPWLTGLSAALTGSVRIRLAATFLYALLVPVLGMGLIAGAFVANRRDALEAAVHEQRERALRSFDLRFRTHLHHLGARLRRRLFPPGDPPPDGLQAFLDRFASWRDEFRFDFCRVYDRHGMRVFGYDDPAASFLPRNAEIFFGRLARSILLQTEVEAARPGQPPRRRAELPIPLEAVYFDELETGPFHNFLFYWPLGTQADQPTHMAFLVWNRKRMERNYVQSELPRLARQLGEGEIFAWSPTGKGPSWPPAFRQARLVAPFLREVTTSSPSYRRRVPGGEGQSWLLTGVRGTNLANYSLLSLITDREIQATLADLAWYFRFVAGSLLLLGALIASLVARTFLVPLQRLTGAVTAVAARRFDHRLPPGGDDELGRLGELFNTALASLSDLEVARTVQAHLFPAAPLARPHFVVVGSTRTAAQVGGDFYDYGPDRAGTGWRLLIGDVAGHGVGAALVVALAKTVLGHPGTPPEPTAALRCLHERLLAILQRRKMLTCLLGWLSAEGDRLHLAAAGQTWPLVVRAGTANYLPLSSLPLGSRARWTPGTATLDLQPGDAVVLYSDGLVEAADQNGNPIGYERWRRDLPGLLRENAVATEAAISAWHRALAPADPPADDVTVVVLQRPAAPTPAADSQPAGSPGDQPTATAGPRPEPPAQERR</sequence>
<evidence type="ECO:0000256" key="2">
    <source>
        <dbReference type="SAM" id="MobiDB-lite"/>
    </source>
</evidence>
<dbReference type="Gene3D" id="3.60.40.10">
    <property type="entry name" value="PPM-type phosphatase domain"/>
    <property type="match status" value="1"/>
</dbReference>
<reference evidence="5 6" key="1">
    <citation type="submission" date="2018-05" db="EMBL/GenBank/DDBJ databases">
        <title>A metagenomic window into the 2 km-deep terrestrial subsurface aquifer revealed taxonomically and functionally diverse microbial community comprising novel uncultured bacterial lineages.</title>
        <authorList>
            <person name="Kadnikov V.V."/>
            <person name="Mardanov A.V."/>
            <person name="Beletsky A.V."/>
            <person name="Banks D."/>
            <person name="Pimenov N.V."/>
            <person name="Frank Y.A."/>
            <person name="Karnachuk O.V."/>
            <person name="Ravin N.V."/>
        </authorList>
    </citation>
    <scope>NUCLEOTIDE SEQUENCE [LARGE SCALE GENOMIC DNA]</scope>
    <source>
        <strain evidence="5">BY5</strain>
    </source>
</reference>
<name>A0A367ZU87_9BACT</name>
<dbReference type="Gene3D" id="6.10.340.10">
    <property type="match status" value="1"/>
</dbReference>
<dbReference type="InterPro" id="IPR052016">
    <property type="entry name" value="Bact_Sigma-Reg"/>
</dbReference>
<dbReference type="PROSITE" id="PS50885">
    <property type="entry name" value="HAMP"/>
    <property type="match status" value="1"/>
</dbReference>
<proteinExistence type="predicted"/>
<dbReference type="Proteomes" id="UP000252355">
    <property type="component" value="Unassembled WGS sequence"/>
</dbReference>
<keyword evidence="3" id="KW-1133">Transmembrane helix</keyword>
<keyword evidence="3" id="KW-0812">Transmembrane</keyword>
<dbReference type="GO" id="GO:0007165">
    <property type="term" value="P:signal transduction"/>
    <property type="evidence" value="ECO:0007669"/>
    <property type="project" value="InterPro"/>
</dbReference>
<dbReference type="AlphaFoldDB" id="A0A367ZU87"/>
<organism evidence="5 6">
    <name type="scientific">Candidatus Ozemobacter sibiricus</name>
    <dbReference type="NCBI Taxonomy" id="2268124"/>
    <lineage>
        <taxon>Bacteria</taxon>
        <taxon>Candidatus Ozemobacteria</taxon>
        <taxon>Candidatus Ozemobacterales</taxon>
        <taxon>Candidatus Ozemobacteraceae</taxon>
        <taxon>Candidatus Ozemobacter</taxon>
    </lineage>
</organism>
<feature type="compositionally biased region" description="Pro residues" evidence="2">
    <location>
        <begin position="957"/>
        <end position="966"/>
    </location>
</feature>
<evidence type="ECO:0000313" key="6">
    <source>
        <dbReference type="Proteomes" id="UP000252355"/>
    </source>
</evidence>
<evidence type="ECO:0000259" key="4">
    <source>
        <dbReference type="PROSITE" id="PS50885"/>
    </source>
</evidence>
<dbReference type="Pfam" id="PF07228">
    <property type="entry name" value="SpoIIE"/>
    <property type="match status" value="1"/>
</dbReference>
<dbReference type="SUPFAM" id="SSF81606">
    <property type="entry name" value="PP2C-like"/>
    <property type="match status" value="1"/>
</dbReference>
<dbReference type="SUPFAM" id="SSF158472">
    <property type="entry name" value="HAMP domain-like"/>
    <property type="match status" value="1"/>
</dbReference>
<dbReference type="GO" id="GO:0016791">
    <property type="term" value="F:phosphatase activity"/>
    <property type="evidence" value="ECO:0007669"/>
    <property type="project" value="TreeGrafter"/>
</dbReference>
<keyword evidence="1" id="KW-0378">Hydrolase</keyword>
<dbReference type="Pfam" id="PF00672">
    <property type="entry name" value="HAMP"/>
    <property type="match status" value="1"/>
</dbReference>
<evidence type="ECO:0000313" key="5">
    <source>
        <dbReference type="EMBL" id="RCK80901.1"/>
    </source>
</evidence>
<dbReference type="InterPro" id="IPR036457">
    <property type="entry name" value="PPM-type-like_dom_sf"/>
</dbReference>
<dbReference type="CDD" id="cd06225">
    <property type="entry name" value="HAMP"/>
    <property type="match status" value="1"/>
</dbReference>
<feature type="region of interest" description="Disordered" evidence="2">
    <location>
        <begin position="928"/>
        <end position="966"/>
    </location>
</feature>